<dbReference type="Pfam" id="PF13365">
    <property type="entry name" value="Trypsin_2"/>
    <property type="match status" value="1"/>
</dbReference>
<dbReference type="SUPFAM" id="SSF50494">
    <property type="entry name" value="Trypsin-like serine proteases"/>
    <property type="match status" value="1"/>
</dbReference>
<evidence type="ECO:0000256" key="3">
    <source>
        <dbReference type="ARBA" id="ARBA00022801"/>
    </source>
</evidence>
<dbReference type="CDD" id="cd10839">
    <property type="entry name" value="cpPDZ1_DegP-like"/>
    <property type="match status" value="1"/>
</dbReference>
<dbReference type="InterPro" id="IPR001940">
    <property type="entry name" value="Peptidase_S1C"/>
</dbReference>
<name>A0A7T0G263_9BACT</name>
<dbReference type="Gene3D" id="2.40.10.120">
    <property type="match status" value="1"/>
</dbReference>
<dbReference type="InterPro" id="IPR009003">
    <property type="entry name" value="Peptidase_S1_PA"/>
</dbReference>
<reference evidence="6" key="1">
    <citation type="submission" date="2020-02" db="EMBL/GenBank/DDBJ databases">
        <title>Genomic and physiological characterization of two novel Nitrospinaceae genera.</title>
        <authorList>
            <person name="Mueller A.J."/>
            <person name="Jung M.-Y."/>
            <person name="Strachan C.R."/>
            <person name="Herbold C.W."/>
            <person name="Kirkegaard R.H."/>
            <person name="Daims H."/>
        </authorList>
    </citation>
    <scope>NUCLEOTIDE SEQUENCE [LARGE SCALE GENOMIC DNA]</scope>
</reference>
<dbReference type="AlphaFoldDB" id="A0A7T0G263"/>
<dbReference type="PROSITE" id="PS50106">
    <property type="entry name" value="PDZ"/>
    <property type="match status" value="1"/>
</dbReference>
<dbReference type="Gene3D" id="2.30.42.10">
    <property type="match status" value="1"/>
</dbReference>
<dbReference type="InterPro" id="IPR001478">
    <property type="entry name" value="PDZ"/>
</dbReference>
<dbReference type="PRINTS" id="PR00834">
    <property type="entry name" value="PROTEASES2C"/>
</dbReference>
<dbReference type="KEGG" id="nva:G3M78_00630"/>
<dbReference type="PANTHER" id="PTHR22939">
    <property type="entry name" value="SERINE PROTEASE FAMILY S1C HTRA-RELATED"/>
    <property type="match status" value="1"/>
</dbReference>
<dbReference type="Pfam" id="PF13180">
    <property type="entry name" value="PDZ_2"/>
    <property type="match status" value="1"/>
</dbReference>
<gene>
    <name evidence="5" type="ORF">G3M78_00630</name>
</gene>
<evidence type="ECO:0000259" key="4">
    <source>
        <dbReference type="PROSITE" id="PS50106"/>
    </source>
</evidence>
<protein>
    <submittedName>
        <fullName evidence="5">Trypsin-like serine protease</fullName>
    </submittedName>
</protein>
<dbReference type="SUPFAM" id="SSF50156">
    <property type="entry name" value="PDZ domain-like"/>
    <property type="match status" value="1"/>
</dbReference>
<dbReference type="EMBL" id="CP048620">
    <property type="protein sequence ID" value="QPJ63990.1"/>
    <property type="molecule type" value="Genomic_DNA"/>
</dbReference>
<dbReference type="Proteomes" id="UP000594464">
    <property type="component" value="Chromosome"/>
</dbReference>
<dbReference type="InterPro" id="IPR036034">
    <property type="entry name" value="PDZ_sf"/>
</dbReference>
<accession>A0A7T0G263</accession>
<proteinExistence type="inferred from homology"/>
<feature type="domain" description="PDZ" evidence="4">
    <location>
        <begin position="272"/>
        <end position="359"/>
    </location>
</feature>
<dbReference type="GO" id="GO:0006508">
    <property type="term" value="P:proteolysis"/>
    <property type="evidence" value="ECO:0007669"/>
    <property type="project" value="UniProtKB-KW"/>
</dbReference>
<dbReference type="GO" id="GO:0004252">
    <property type="term" value="F:serine-type endopeptidase activity"/>
    <property type="evidence" value="ECO:0007669"/>
    <property type="project" value="InterPro"/>
</dbReference>
<keyword evidence="3" id="KW-0378">Hydrolase</keyword>
<evidence type="ECO:0000313" key="5">
    <source>
        <dbReference type="EMBL" id="QPJ63990.1"/>
    </source>
</evidence>
<evidence type="ECO:0000256" key="1">
    <source>
        <dbReference type="ARBA" id="ARBA00010541"/>
    </source>
</evidence>
<evidence type="ECO:0000256" key="2">
    <source>
        <dbReference type="ARBA" id="ARBA00022670"/>
    </source>
</evidence>
<comment type="similarity">
    <text evidence="1">Belongs to the peptidase S1C family.</text>
</comment>
<keyword evidence="2 5" id="KW-0645">Protease</keyword>
<organism evidence="5 6">
    <name type="scientific">Candidatus Nitrohelix vancouverensis</name>
    <dbReference type="NCBI Taxonomy" id="2705534"/>
    <lineage>
        <taxon>Bacteria</taxon>
        <taxon>Pseudomonadati</taxon>
        <taxon>Nitrospinota/Tectimicrobiota group</taxon>
        <taxon>Nitrospinota</taxon>
        <taxon>Nitrospinia</taxon>
        <taxon>Nitrospinales</taxon>
        <taxon>Nitrospinaceae</taxon>
        <taxon>Candidatus Nitrohelix</taxon>
    </lineage>
</organism>
<dbReference type="PANTHER" id="PTHR22939:SF129">
    <property type="entry name" value="SERINE PROTEASE HTRA2, MITOCHONDRIAL"/>
    <property type="match status" value="1"/>
</dbReference>
<evidence type="ECO:0000313" key="6">
    <source>
        <dbReference type="Proteomes" id="UP000594464"/>
    </source>
</evidence>
<sequence>MKNLVKMKLAAFLMIGIFALPVAQIIGPSIPGHASALAHEVSGNAGVPGLVGTNIVEKIATQQNPAVVGVRSISGFEKMSRGPFGGFPPGQQPPQQGGAGSGFLIDAQGYILTNHHVVDGSQKLKVSLMDGKEYDAKVIGADPKTDIALIKIEASNGETFPFIKLGDSDRLNVGEWVVAIGNPFGLTHSVTVGVVSAKHRNIGAGPYDEFIQTDASINPGNSGGPLVNLQGEVIGINTAILPGQSGGNIGIGFALPINMAKTILDDLKTDGKVTRGWLGVMIQQITPELAEAMQLSMDQKGALVSDVEPGGPADKGGLKRGDVIVKFAGKIIDAMDILPKSVAAVHPGDKVEVEILRAGKSQVLTLVPEAMGV</sequence>
<dbReference type="SMART" id="SM00228">
    <property type="entry name" value="PDZ"/>
    <property type="match status" value="1"/>
</dbReference>